<organism evidence="2 3">
    <name type="scientific">Thermophagus xiamenensis</name>
    <dbReference type="NCBI Taxonomy" id="385682"/>
    <lineage>
        <taxon>Bacteria</taxon>
        <taxon>Pseudomonadati</taxon>
        <taxon>Bacteroidota</taxon>
        <taxon>Bacteroidia</taxon>
        <taxon>Marinilabiliales</taxon>
        <taxon>Marinilabiliaceae</taxon>
        <taxon>Thermophagus</taxon>
    </lineage>
</organism>
<dbReference type="RefSeq" id="WP_010528729.1">
    <property type="nucleotide sequence ID" value="NZ_AFSL01000095.1"/>
</dbReference>
<dbReference type="InParanoid" id="A0A1I1VJ78"/>
<dbReference type="InterPro" id="IPR002934">
    <property type="entry name" value="Polymerase_NTP_transf_dom"/>
</dbReference>
<protein>
    <submittedName>
        <fullName evidence="2">Nucleotidyltransferase domain-containing protein</fullName>
    </submittedName>
</protein>
<dbReference type="eggNOG" id="COG1708">
    <property type="taxonomic scope" value="Bacteria"/>
</dbReference>
<dbReference type="Proteomes" id="UP000181976">
    <property type="component" value="Unassembled WGS sequence"/>
</dbReference>
<dbReference type="OrthoDB" id="14556at2"/>
<dbReference type="CDD" id="cd05403">
    <property type="entry name" value="NT_KNTase_like"/>
    <property type="match status" value="1"/>
</dbReference>
<proteinExistence type="predicted"/>
<dbReference type="AlphaFoldDB" id="A0A1I1VJ78"/>
<evidence type="ECO:0000313" key="2">
    <source>
        <dbReference type="EMBL" id="SFD82088.1"/>
    </source>
</evidence>
<dbReference type="SUPFAM" id="SSF81301">
    <property type="entry name" value="Nucleotidyltransferase"/>
    <property type="match status" value="1"/>
</dbReference>
<name>A0A1I1VJ78_9BACT</name>
<evidence type="ECO:0000313" key="3">
    <source>
        <dbReference type="Proteomes" id="UP000181976"/>
    </source>
</evidence>
<dbReference type="EMBL" id="FONA01000002">
    <property type="protein sequence ID" value="SFD82088.1"/>
    <property type="molecule type" value="Genomic_DNA"/>
</dbReference>
<dbReference type="Gene3D" id="3.30.460.10">
    <property type="entry name" value="Beta Polymerase, domain 2"/>
    <property type="match status" value="1"/>
</dbReference>
<sequence length="101" mass="11381">MRLSEKERKSIKQAAKEVWGNSATIYLFGSRADDTKKGGDIDLYIRLSEMKSAHELVRQKAAFLAKLEMLLGEQKIDAIIHTPQNEDLPIIQTAQKEGVIL</sequence>
<dbReference type="Pfam" id="PF01909">
    <property type="entry name" value="NTP_transf_2"/>
    <property type="match status" value="1"/>
</dbReference>
<reference evidence="2 3" key="1">
    <citation type="submission" date="2016-10" db="EMBL/GenBank/DDBJ databases">
        <authorList>
            <person name="de Groot N.N."/>
        </authorList>
    </citation>
    <scope>NUCLEOTIDE SEQUENCE [LARGE SCALE GENOMIC DNA]</scope>
    <source>
        <strain evidence="2 3">DSM 19012</strain>
    </source>
</reference>
<dbReference type="STRING" id="385682.SAMN05444380_102173"/>
<dbReference type="InterPro" id="IPR043519">
    <property type="entry name" value="NT_sf"/>
</dbReference>
<dbReference type="GO" id="GO:0016779">
    <property type="term" value="F:nucleotidyltransferase activity"/>
    <property type="evidence" value="ECO:0007669"/>
    <property type="project" value="InterPro"/>
</dbReference>
<feature type="domain" description="Polymerase nucleotidyl transferase" evidence="1">
    <location>
        <begin position="9"/>
        <end position="97"/>
    </location>
</feature>
<gene>
    <name evidence="2" type="ORF">SAMN05444380_102173</name>
</gene>
<keyword evidence="2" id="KW-0808">Transferase</keyword>
<accession>A0A1I1VJ78</accession>
<keyword evidence="3" id="KW-1185">Reference proteome</keyword>
<evidence type="ECO:0000259" key="1">
    <source>
        <dbReference type="Pfam" id="PF01909"/>
    </source>
</evidence>